<comment type="caution">
    <text evidence="3">The sequence shown here is derived from an EMBL/GenBank/DDBJ whole genome shotgun (WGS) entry which is preliminary data.</text>
</comment>
<gene>
    <name evidence="3" type="ORF">GCM10007384_36670</name>
</gene>
<keyword evidence="4" id="KW-1185">Reference proteome</keyword>
<dbReference type="AlphaFoldDB" id="A0A918JYF6"/>
<evidence type="ECO:0000313" key="3">
    <source>
        <dbReference type="EMBL" id="GGX32541.1"/>
    </source>
</evidence>
<organism evidence="3 4">
    <name type="scientific">Aquimarina muelleri</name>
    <dbReference type="NCBI Taxonomy" id="279356"/>
    <lineage>
        <taxon>Bacteria</taxon>
        <taxon>Pseudomonadati</taxon>
        <taxon>Bacteroidota</taxon>
        <taxon>Flavobacteriia</taxon>
        <taxon>Flavobacteriales</taxon>
        <taxon>Flavobacteriaceae</taxon>
        <taxon>Aquimarina</taxon>
    </lineage>
</organism>
<reference evidence="3 4" key="1">
    <citation type="journal article" date="2014" name="Int. J. Syst. Evol. Microbiol.">
        <title>Complete genome sequence of Corynebacterium casei LMG S-19264T (=DSM 44701T), isolated from a smear-ripened cheese.</title>
        <authorList>
            <consortium name="US DOE Joint Genome Institute (JGI-PGF)"/>
            <person name="Walter F."/>
            <person name="Albersmeier A."/>
            <person name="Kalinowski J."/>
            <person name="Ruckert C."/>
        </authorList>
    </citation>
    <scope>NUCLEOTIDE SEQUENCE [LARGE SCALE GENOMIC DNA]</scope>
    <source>
        <strain evidence="3 4">KCTC 12285</strain>
    </source>
</reference>
<dbReference type="Proteomes" id="UP000601108">
    <property type="component" value="Unassembled WGS sequence"/>
</dbReference>
<accession>A0A918JYF6</accession>
<feature type="signal peptide" evidence="2">
    <location>
        <begin position="1"/>
        <end position="23"/>
    </location>
</feature>
<evidence type="ECO:0000313" key="4">
    <source>
        <dbReference type="Proteomes" id="UP000601108"/>
    </source>
</evidence>
<feature type="region of interest" description="Disordered" evidence="1">
    <location>
        <begin position="26"/>
        <end position="81"/>
    </location>
</feature>
<evidence type="ECO:0000256" key="1">
    <source>
        <dbReference type="SAM" id="MobiDB-lite"/>
    </source>
</evidence>
<feature type="compositionally biased region" description="Basic and acidic residues" evidence="1">
    <location>
        <begin position="26"/>
        <end position="49"/>
    </location>
</feature>
<proteinExistence type="predicted"/>
<name>A0A918JYF6_9FLAO</name>
<dbReference type="EMBL" id="BMWS01000035">
    <property type="protein sequence ID" value="GGX32541.1"/>
    <property type="molecule type" value="Genomic_DNA"/>
</dbReference>
<sequence>MMNPLKYILLVVCFILFGNTAFSQEKKTENPDKIKSKESKNKKVQKQDGLETQSLPTKSSIPMSIKKKKQGKEKMTSNILKSHQTKDGDEVFYLNDENVKNLKVKSKKETNTTNILVIRDSEKLEQLKKGKAVKIKE</sequence>
<keyword evidence="2" id="KW-0732">Signal</keyword>
<evidence type="ECO:0008006" key="5">
    <source>
        <dbReference type="Google" id="ProtNLM"/>
    </source>
</evidence>
<protein>
    <recommendedName>
        <fullName evidence="5">Organic solvent tolerance-like N-terminal domain-containing protein</fullName>
    </recommendedName>
</protein>
<feature type="chain" id="PRO_5037365198" description="Organic solvent tolerance-like N-terminal domain-containing protein" evidence="2">
    <location>
        <begin position="24"/>
        <end position="137"/>
    </location>
</feature>
<evidence type="ECO:0000256" key="2">
    <source>
        <dbReference type="SAM" id="SignalP"/>
    </source>
</evidence>